<dbReference type="GO" id="GO:0015628">
    <property type="term" value="P:protein secretion by the type II secretion system"/>
    <property type="evidence" value="ECO:0007669"/>
    <property type="project" value="InterPro"/>
</dbReference>
<keyword evidence="1" id="KW-0488">Methylation</keyword>
<dbReference type="PROSITE" id="PS00409">
    <property type="entry name" value="PROKAR_NTER_METHYL"/>
    <property type="match status" value="1"/>
</dbReference>
<gene>
    <name evidence="3" type="ORF">HYX28_00645</name>
</gene>
<sequence length="143" mass="15743">MISGNRKPETGNPRAQQRERGFTLLEMVIVISIILILVSIAIPNYVQSMARAKEAVLRDDLFQLRSTIDQYTLDKTQAPQSLDDLVSAGYLRSIPKDPLTGEANWEVDQCETYMSVDQSATGICDVHSAASAQSSDGTAYSSW</sequence>
<dbReference type="PANTHER" id="PTHR30093">
    <property type="entry name" value="GENERAL SECRETION PATHWAY PROTEIN G"/>
    <property type="match status" value="1"/>
</dbReference>
<dbReference type="InterPro" id="IPR000983">
    <property type="entry name" value="Bac_GSPG_pilin"/>
</dbReference>
<name>A0A932A6V7_9BACT</name>
<evidence type="ECO:0000256" key="1">
    <source>
        <dbReference type="ARBA" id="ARBA00022481"/>
    </source>
</evidence>
<dbReference type="AlphaFoldDB" id="A0A932A6V7"/>
<dbReference type="PANTHER" id="PTHR30093:SF47">
    <property type="entry name" value="TYPE IV PILUS NON-CORE MINOR PILIN PILE"/>
    <property type="match status" value="1"/>
</dbReference>
<keyword evidence="2" id="KW-1133">Transmembrane helix</keyword>
<evidence type="ECO:0000256" key="2">
    <source>
        <dbReference type="SAM" id="Phobius"/>
    </source>
</evidence>
<organism evidence="3 4">
    <name type="scientific">Candidatus Korobacter versatilis</name>
    <dbReference type="NCBI Taxonomy" id="658062"/>
    <lineage>
        <taxon>Bacteria</taxon>
        <taxon>Pseudomonadati</taxon>
        <taxon>Acidobacteriota</taxon>
        <taxon>Terriglobia</taxon>
        <taxon>Terriglobales</taxon>
        <taxon>Candidatus Korobacteraceae</taxon>
        <taxon>Candidatus Korobacter</taxon>
    </lineage>
</organism>
<dbReference type="InterPro" id="IPR045584">
    <property type="entry name" value="Pilin-like"/>
</dbReference>
<keyword evidence="2" id="KW-0472">Membrane</keyword>
<dbReference type="Pfam" id="PF07963">
    <property type="entry name" value="N_methyl"/>
    <property type="match status" value="1"/>
</dbReference>
<dbReference type="EMBL" id="JACPNR010000002">
    <property type="protein sequence ID" value="MBI2677268.1"/>
    <property type="molecule type" value="Genomic_DNA"/>
</dbReference>
<protein>
    <submittedName>
        <fullName evidence="3">Prepilin-type N-terminal cleavage/methylation domain-containing protein</fullName>
    </submittedName>
</protein>
<dbReference type="NCBIfam" id="TIGR02532">
    <property type="entry name" value="IV_pilin_GFxxxE"/>
    <property type="match status" value="1"/>
</dbReference>
<dbReference type="InterPro" id="IPR012902">
    <property type="entry name" value="N_methyl_site"/>
</dbReference>
<evidence type="ECO:0000313" key="4">
    <source>
        <dbReference type="Proteomes" id="UP000779809"/>
    </source>
</evidence>
<dbReference type="PRINTS" id="PR00813">
    <property type="entry name" value="BCTERIALGSPG"/>
</dbReference>
<feature type="transmembrane region" description="Helical" evidence="2">
    <location>
        <begin position="21"/>
        <end position="42"/>
    </location>
</feature>
<dbReference type="Gene3D" id="3.30.700.10">
    <property type="entry name" value="Glycoprotein, Type 4 Pilin"/>
    <property type="match status" value="1"/>
</dbReference>
<dbReference type="Proteomes" id="UP000779809">
    <property type="component" value="Unassembled WGS sequence"/>
</dbReference>
<evidence type="ECO:0000313" key="3">
    <source>
        <dbReference type="EMBL" id="MBI2677268.1"/>
    </source>
</evidence>
<reference evidence="3" key="1">
    <citation type="submission" date="2020-07" db="EMBL/GenBank/DDBJ databases">
        <title>Huge and variable diversity of episymbiotic CPR bacteria and DPANN archaea in groundwater ecosystems.</title>
        <authorList>
            <person name="He C.Y."/>
            <person name="Keren R."/>
            <person name="Whittaker M."/>
            <person name="Farag I.F."/>
            <person name="Doudna J."/>
            <person name="Cate J.H.D."/>
            <person name="Banfield J.F."/>
        </authorList>
    </citation>
    <scope>NUCLEOTIDE SEQUENCE</scope>
    <source>
        <strain evidence="3">NC_groundwater_580_Pr5_B-0.1um_64_19</strain>
    </source>
</reference>
<proteinExistence type="predicted"/>
<dbReference type="SUPFAM" id="SSF54523">
    <property type="entry name" value="Pili subunits"/>
    <property type="match status" value="1"/>
</dbReference>
<dbReference type="GO" id="GO:0015627">
    <property type="term" value="C:type II protein secretion system complex"/>
    <property type="evidence" value="ECO:0007669"/>
    <property type="project" value="InterPro"/>
</dbReference>
<accession>A0A932A6V7</accession>
<keyword evidence="2" id="KW-0812">Transmembrane</keyword>
<comment type="caution">
    <text evidence="3">The sequence shown here is derived from an EMBL/GenBank/DDBJ whole genome shotgun (WGS) entry which is preliminary data.</text>
</comment>